<dbReference type="InterPro" id="IPR008271">
    <property type="entry name" value="Ser/Thr_kinase_AS"/>
</dbReference>
<dbReference type="GO" id="GO:0005737">
    <property type="term" value="C:cytoplasm"/>
    <property type="evidence" value="ECO:0007669"/>
    <property type="project" value="UniProtKB-ARBA"/>
</dbReference>
<comment type="catalytic activity">
    <reaction evidence="9">
        <text>L-threonyl-[protein] + ATP = O-phospho-L-threonyl-[protein] + ADP + H(+)</text>
        <dbReference type="Rhea" id="RHEA:46608"/>
        <dbReference type="Rhea" id="RHEA-COMP:11060"/>
        <dbReference type="Rhea" id="RHEA-COMP:11605"/>
        <dbReference type="ChEBI" id="CHEBI:15378"/>
        <dbReference type="ChEBI" id="CHEBI:30013"/>
        <dbReference type="ChEBI" id="CHEBI:30616"/>
        <dbReference type="ChEBI" id="CHEBI:61977"/>
        <dbReference type="ChEBI" id="CHEBI:456216"/>
        <dbReference type="EC" id="2.7.11.1"/>
    </reaction>
</comment>
<evidence type="ECO:0000259" key="15">
    <source>
        <dbReference type="PROSITE" id="PS51285"/>
    </source>
</evidence>
<feature type="domain" description="AGC-kinase C-terminal" evidence="15">
    <location>
        <begin position="384"/>
        <end position="452"/>
    </location>
</feature>
<dbReference type="Pfam" id="PF00069">
    <property type="entry name" value="Pkinase"/>
    <property type="match status" value="1"/>
</dbReference>
<evidence type="ECO:0000313" key="17">
    <source>
        <dbReference type="Proteomes" id="UP001162131"/>
    </source>
</evidence>
<keyword evidence="3 12" id="KW-0723">Serine/threonine-protein kinase</keyword>
<dbReference type="InterPro" id="IPR017892">
    <property type="entry name" value="Pkinase_C"/>
</dbReference>
<dbReference type="InterPro" id="IPR011009">
    <property type="entry name" value="Kinase-like_dom_sf"/>
</dbReference>
<dbReference type="PROSITE" id="PS51285">
    <property type="entry name" value="AGC_KINASE_CTER"/>
    <property type="match status" value="1"/>
</dbReference>
<keyword evidence="4" id="KW-0597">Phosphoprotein</keyword>
<organism evidence="16 17">
    <name type="scientific">Blepharisma stoltei</name>
    <dbReference type="NCBI Taxonomy" id="1481888"/>
    <lineage>
        <taxon>Eukaryota</taxon>
        <taxon>Sar</taxon>
        <taxon>Alveolata</taxon>
        <taxon>Ciliophora</taxon>
        <taxon>Postciliodesmatophora</taxon>
        <taxon>Heterotrichea</taxon>
        <taxon>Heterotrichida</taxon>
        <taxon>Blepharismidae</taxon>
        <taxon>Blepharisma</taxon>
    </lineage>
</organism>
<comment type="catalytic activity">
    <reaction evidence="10">
        <text>L-seryl-[protein] + ATP = O-phospho-L-seryl-[protein] + ADP + H(+)</text>
        <dbReference type="Rhea" id="RHEA:17989"/>
        <dbReference type="Rhea" id="RHEA-COMP:9863"/>
        <dbReference type="Rhea" id="RHEA-COMP:11604"/>
        <dbReference type="ChEBI" id="CHEBI:15378"/>
        <dbReference type="ChEBI" id="CHEBI:29999"/>
        <dbReference type="ChEBI" id="CHEBI:30616"/>
        <dbReference type="ChEBI" id="CHEBI:83421"/>
        <dbReference type="ChEBI" id="CHEBI:456216"/>
        <dbReference type="EC" id="2.7.11.1"/>
    </reaction>
</comment>
<keyword evidence="8 11" id="KW-0067">ATP-binding</keyword>
<accession>A0AAU9JZH4</accession>
<dbReference type="SMART" id="SM00220">
    <property type="entry name" value="S_TKc"/>
    <property type="match status" value="1"/>
</dbReference>
<evidence type="ECO:0000256" key="6">
    <source>
        <dbReference type="ARBA" id="ARBA00022741"/>
    </source>
</evidence>
<sequence length="496" mass="57838">MEQRLTPRKAEVRERPQISSSARERAEAAKAFIEQKYSKLKQIESEKREGWDQLAQKMNELSLSTTEQEIIRQEILHKEAEQLRQSRKRISIFDFEPIAIIGRGAFGEVRVVRSKLSGEILALKKMNKSEMVRKNQVQHVRAERNVLAKANNPWIVELKYSFQDDKYLYLAMEYLAGGDLMNILIKRDILPQDEAKFYIAEMVLAVDSCHKLNYIHRDLKPDNVLIDSAGHIKLSDFGLCKLSEIQTDNPYRNLRKLEEDARNKQYIERKSDFRRNRALAYSTVGTPDYIAPEVFGKEGYTESIDWWSVGVILFEMVVGYPPFFSDEPSITCQKILHWQKTLVIPREANLRHSTVDLIRKLVCDAENRLGNRGVEEIKTHPFFAGIDWESIRNTRVPWVPELRNEWDTAHFDNFEETEPFYPPEAAKKRKSKKDNNFIGYTYKKDDENTRTSLATALQELDAIKYSMPSPKVNSQPQVQSKRFVIDPDEFYSSKPY</sequence>
<dbReference type="PROSITE" id="PS00108">
    <property type="entry name" value="PROTEIN_KINASE_ST"/>
    <property type="match status" value="1"/>
</dbReference>
<evidence type="ECO:0000256" key="9">
    <source>
        <dbReference type="ARBA" id="ARBA00047899"/>
    </source>
</evidence>
<dbReference type="InterPro" id="IPR000719">
    <property type="entry name" value="Prot_kinase_dom"/>
</dbReference>
<dbReference type="Pfam" id="PF00433">
    <property type="entry name" value="Pkinase_C"/>
    <property type="match status" value="1"/>
</dbReference>
<proteinExistence type="inferred from homology"/>
<dbReference type="GO" id="GO:0005524">
    <property type="term" value="F:ATP binding"/>
    <property type="evidence" value="ECO:0007669"/>
    <property type="project" value="UniProtKB-UniRule"/>
</dbReference>
<keyword evidence="17" id="KW-1185">Reference proteome</keyword>
<gene>
    <name evidence="16" type="ORF">BSTOLATCC_MIC57884</name>
</gene>
<evidence type="ECO:0000256" key="8">
    <source>
        <dbReference type="ARBA" id="ARBA00022840"/>
    </source>
</evidence>
<feature type="binding site" evidence="11">
    <location>
        <position position="134"/>
    </location>
    <ligand>
        <name>ATP</name>
        <dbReference type="ChEBI" id="CHEBI:30616"/>
    </ligand>
</feature>
<dbReference type="Gene3D" id="3.30.200.20">
    <property type="entry name" value="Phosphorylase Kinase, domain 1"/>
    <property type="match status" value="1"/>
</dbReference>
<reference evidence="16" key="1">
    <citation type="submission" date="2021-09" db="EMBL/GenBank/DDBJ databases">
        <authorList>
            <consortium name="AG Swart"/>
            <person name="Singh M."/>
            <person name="Singh A."/>
            <person name="Seah K."/>
            <person name="Emmerich C."/>
        </authorList>
    </citation>
    <scope>NUCLEOTIDE SEQUENCE</scope>
    <source>
        <strain evidence="16">ATCC30299</strain>
    </source>
</reference>
<evidence type="ECO:0000256" key="7">
    <source>
        <dbReference type="ARBA" id="ARBA00022777"/>
    </source>
</evidence>
<keyword evidence="6 11" id="KW-0547">Nucleotide-binding</keyword>
<dbReference type="PROSITE" id="PS50011">
    <property type="entry name" value="PROTEIN_KINASE_DOM"/>
    <property type="match status" value="1"/>
</dbReference>
<dbReference type="EC" id="2.7.11.1" evidence="2"/>
<comment type="caution">
    <text evidence="16">The sequence shown here is derived from an EMBL/GenBank/DDBJ whole genome shotgun (WGS) entry which is preliminary data.</text>
</comment>
<dbReference type="PROSITE" id="PS00107">
    <property type="entry name" value="PROTEIN_KINASE_ATP"/>
    <property type="match status" value="1"/>
</dbReference>
<dbReference type="PANTHER" id="PTHR22988">
    <property type="entry name" value="MYOTONIC DYSTROPHY S/T KINASE-RELATED"/>
    <property type="match status" value="1"/>
</dbReference>
<evidence type="ECO:0000256" key="2">
    <source>
        <dbReference type="ARBA" id="ARBA00012513"/>
    </source>
</evidence>
<evidence type="ECO:0000256" key="4">
    <source>
        <dbReference type="ARBA" id="ARBA00022553"/>
    </source>
</evidence>
<name>A0AAU9JZH4_9CILI</name>
<feature type="region of interest" description="Disordered" evidence="13">
    <location>
        <begin position="1"/>
        <end position="25"/>
    </location>
</feature>
<evidence type="ECO:0000256" key="3">
    <source>
        <dbReference type="ARBA" id="ARBA00022527"/>
    </source>
</evidence>
<dbReference type="EMBL" id="CAJZBQ010000056">
    <property type="protein sequence ID" value="CAG9333064.1"/>
    <property type="molecule type" value="Genomic_DNA"/>
</dbReference>
<evidence type="ECO:0000256" key="11">
    <source>
        <dbReference type="PROSITE-ProRule" id="PRU10141"/>
    </source>
</evidence>
<dbReference type="FunFam" id="3.30.200.20:FF:000192">
    <property type="entry name" value="Serine/threonine-protein kinase cot-1"/>
    <property type="match status" value="1"/>
</dbReference>
<evidence type="ECO:0000259" key="14">
    <source>
        <dbReference type="PROSITE" id="PS50011"/>
    </source>
</evidence>
<dbReference type="PANTHER" id="PTHR22988:SF76">
    <property type="entry name" value="CHROMOSOME UNDETERMINED SCAFFOLD_135, WHOLE GENOME SHOTGUN SEQUENCE"/>
    <property type="match status" value="1"/>
</dbReference>
<evidence type="ECO:0000256" key="5">
    <source>
        <dbReference type="ARBA" id="ARBA00022679"/>
    </source>
</evidence>
<comment type="similarity">
    <text evidence="1">Belongs to the protein kinase superfamily. AGC Ser/Thr protein kinase family.</text>
</comment>
<dbReference type="InterPro" id="IPR017441">
    <property type="entry name" value="Protein_kinase_ATP_BS"/>
</dbReference>
<evidence type="ECO:0000256" key="13">
    <source>
        <dbReference type="SAM" id="MobiDB-lite"/>
    </source>
</evidence>
<dbReference type="CDD" id="cd21742">
    <property type="entry name" value="MobB_NDR_LATS-like"/>
    <property type="match status" value="1"/>
</dbReference>
<dbReference type="SMART" id="SM00133">
    <property type="entry name" value="S_TK_X"/>
    <property type="match status" value="1"/>
</dbReference>
<dbReference type="InterPro" id="IPR050839">
    <property type="entry name" value="Rho-assoc_Ser/Thr_Kinase"/>
</dbReference>
<dbReference type="FunFam" id="1.10.510.10:FF:000570">
    <property type="entry name" value="Non-specific serine/threonine protein kinase"/>
    <property type="match status" value="1"/>
</dbReference>
<dbReference type="InterPro" id="IPR000961">
    <property type="entry name" value="AGC-kinase_C"/>
</dbReference>
<evidence type="ECO:0000256" key="10">
    <source>
        <dbReference type="ARBA" id="ARBA00048679"/>
    </source>
</evidence>
<evidence type="ECO:0000313" key="16">
    <source>
        <dbReference type="EMBL" id="CAG9333064.1"/>
    </source>
</evidence>
<dbReference type="SUPFAM" id="SSF56112">
    <property type="entry name" value="Protein kinase-like (PK-like)"/>
    <property type="match status" value="1"/>
</dbReference>
<feature type="domain" description="Protein kinase" evidence="14">
    <location>
        <begin position="95"/>
        <end position="383"/>
    </location>
</feature>
<evidence type="ECO:0000256" key="12">
    <source>
        <dbReference type="RuleBase" id="RU000304"/>
    </source>
</evidence>
<dbReference type="Proteomes" id="UP001162131">
    <property type="component" value="Unassembled WGS sequence"/>
</dbReference>
<dbReference type="InterPro" id="IPR059233">
    <property type="entry name" value="MobB_NdrA/B/Cbk1"/>
</dbReference>
<dbReference type="AlphaFoldDB" id="A0AAU9JZH4"/>
<keyword evidence="5" id="KW-0808">Transferase</keyword>
<keyword evidence="7" id="KW-0418">Kinase</keyword>
<protein>
    <recommendedName>
        <fullName evidence="2">non-specific serine/threonine protein kinase</fullName>
        <ecNumber evidence="2">2.7.11.1</ecNumber>
    </recommendedName>
</protein>
<dbReference type="GO" id="GO:0004674">
    <property type="term" value="F:protein serine/threonine kinase activity"/>
    <property type="evidence" value="ECO:0007669"/>
    <property type="project" value="UniProtKB-KW"/>
</dbReference>
<dbReference type="Gene3D" id="1.10.510.10">
    <property type="entry name" value="Transferase(Phosphotransferase) domain 1"/>
    <property type="match status" value="1"/>
</dbReference>
<evidence type="ECO:0000256" key="1">
    <source>
        <dbReference type="ARBA" id="ARBA00009903"/>
    </source>
</evidence>